<proteinExistence type="predicted"/>
<dbReference type="EMBL" id="AKCT01000295">
    <property type="protein sequence ID" value="EKV06148.1"/>
    <property type="molecule type" value="Genomic_DNA"/>
</dbReference>
<dbReference type="InterPro" id="IPR001365">
    <property type="entry name" value="A_deaminase_dom"/>
</dbReference>
<sequence length="400" mass="44548">MSVFLILAIDRGSMTAAEADEIVNPAVKNKARGVVGVDICGNPTKGNISIYKESFAKAKANGLGITLHFAETAASASVSELSTLLSFQPDRLGHVIHVPDEIKKEIARRQLGLELCISCNVHSKLIDGGFMDHHFGYWRHDDCPIALCTDDVGFFCSPVSNEYLLAAQHFGLSRTDLLDMCNKSADTIFANAEEERFIIDQTQIDEHIEELSRQLLSCESVFAWVQAWNSYFGRFFANNFAKPAICFGRDHIDMANSTLSRIERTLFNKASDSASPSDEISGVTDHLRTVIADRFDIQDLPDGFFYYPIELGGMGLLNPFIRLLAIRESIKQTPRKLLHKASLKDEKEYEAAKERFKKRGADVSSQFWSKWNGESMPFIHVSGRVHPLSGNIQSLSCGCV</sequence>
<evidence type="ECO:0000259" key="2">
    <source>
        <dbReference type="Pfam" id="PF00962"/>
    </source>
</evidence>
<reference evidence="4" key="1">
    <citation type="journal article" date="2012" name="BMC Genomics">
        <title>Genome sequence of the necrotrophic fungus Penicillium digitatum, the main postharvest pathogen of citrus.</title>
        <authorList>
            <person name="Marcet-Houben M."/>
            <person name="Ballester A.-R."/>
            <person name="de la Fuente B."/>
            <person name="Harries E."/>
            <person name="Marcos J.F."/>
            <person name="Gonzalez-Candelas L."/>
            <person name="Gabaldon T."/>
        </authorList>
    </citation>
    <scope>NUCLEOTIDE SEQUENCE [LARGE SCALE GENOMIC DNA]</scope>
    <source>
        <strain evidence="4">PHI26 / CECT 20796</strain>
    </source>
</reference>
<accession>K9FTN6</accession>
<dbReference type="InterPro" id="IPR032466">
    <property type="entry name" value="Metal_Hydrolase"/>
</dbReference>
<evidence type="ECO:0000313" key="4">
    <source>
        <dbReference type="Proteomes" id="UP000009882"/>
    </source>
</evidence>
<dbReference type="eggNOG" id="KOG1097">
    <property type="taxonomic scope" value="Eukaryota"/>
</dbReference>
<feature type="domain" description="Adenosine deaminase" evidence="2">
    <location>
        <begin position="6"/>
        <end position="201"/>
    </location>
</feature>
<dbReference type="AlphaFoldDB" id="K9FTN6"/>
<feature type="signal peptide" evidence="1">
    <location>
        <begin position="1"/>
        <end position="19"/>
    </location>
</feature>
<evidence type="ECO:0000256" key="1">
    <source>
        <dbReference type="SAM" id="SignalP"/>
    </source>
</evidence>
<protein>
    <submittedName>
        <fullName evidence="3">Adenosine deaminase-like protein A</fullName>
    </submittedName>
</protein>
<keyword evidence="4" id="KW-1185">Reference proteome</keyword>
<dbReference type="PANTHER" id="PTHR37015:SF2">
    <property type="entry name" value="REVERSE TRANSCRIPTASE DOMAIN-CONTAINING PROTEIN"/>
    <property type="match status" value="1"/>
</dbReference>
<keyword evidence="1" id="KW-0732">Signal</keyword>
<dbReference type="STRING" id="1170229.K9FTN6"/>
<dbReference type="OrthoDB" id="272271at2759"/>
<dbReference type="InParanoid" id="K9FTN6"/>
<dbReference type="GO" id="GO:0019239">
    <property type="term" value="F:deaminase activity"/>
    <property type="evidence" value="ECO:0007669"/>
    <property type="project" value="InterPro"/>
</dbReference>
<name>K9FTN6_PEND2</name>
<evidence type="ECO:0000313" key="3">
    <source>
        <dbReference type="EMBL" id="EKV06148.1"/>
    </source>
</evidence>
<dbReference type="HOGENOM" id="CLU_689070_0_0_1"/>
<comment type="caution">
    <text evidence="3">The sequence shown here is derived from an EMBL/GenBank/DDBJ whole genome shotgun (WGS) entry which is preliminary data.</text>
</comment>
<dbReference type="SUPFAM" id="SSF51556">
    <property type="entry name" value="Metallo-dependent hydrolases"/>
    <property type="match status" value="1"/>
</dbReference>
<dbReference type="Gene3D" id="3.20.20.140">
    <property type="entry name" value="Metal-dependent hydrolases"/>
    <property type="match status" value="1"/>
</dbReference>
<gene>
    <name evidence="3" type="ORF">PDIG_79260</name>
</gene>
<organism evidence="3 4">
    <name type="scientific">Penicillium digitatum (strain PHI26 / CECT 20796)</name>
    <name type="common">Green mold</name>
    <dbReference type="NCBI Taxonomy" id="1170229"/>
    <lineage>
        <taxon>Eukaryota</taxon>
        <taxon>Fungi</taxon>
        <taxon>Dikarya</taxon>
        <taxon>Ascomycota</taxon>
        <taxon>Pezizomycotina</taxon>
        <taxon>Eurotiomycetes</taxon>
        <taxon>Eurotiomycetidae</taxon>
        <taxon>Eurotiales</taxon>
        <taxon>Aspergillaceae</taxon>
        <taxon>Penicillium</taxon>
    </lineage>
</organism>
<dbReference type="SMR" id="K9FTN6"/>
<dbReference type="Proteomes" id="UP000009882">
    <property type="component" value="Unassembled WGS sequence"/>
</dbReference>
<dbReference type="PANTHER" id="PTHR37015">
    <property type="entry name" value="REVERSE TRANSCRIPTASE DOMAIN-CONTAINING PROTEIN"/>
    <property type="match status" value="1"/>
</dbReference>
<dbReference type="Pfam" id="PF00962">
    <property type="entry name" value="A_deaminase"/>
    <property type="match status" value="1"/>
</dbReference>
<feature type="chain" id="PRO_5003928650" evidence="1">
    <location>
        <begin position="20"/>
        <end position="400"/>
    </location>
</feature>